<evidence type="ECO:0000313" key="3">
    <source>
        <dbReference type="RefSeq" id="XP_071923194.1"/>
    </source>
</evidence>
<dbReference type="Proteomes" id="UP001652660">
    <property type="component" value="Chromosome 10e"/>
</dbReference>
<evidence type="ECO:0000256" key="1">
    <source>
        <dbReference type="SAM" id="Coils"/>
    </source>
</evidence>
<keyword evidence="1" id="KW-0175">Coiled coil</keyword>
<organism evidence="2 3">
    <name type="scientific">Coffea arabica</name>
    <name type="common">Arabian coffee</name>
    <dbReference type="NCBI Taxonomy" id="13443"/>
    <lineage>
        <taxon>Eukaryota</taxon>
        <taxon>Viridiplantae</taxon>
        <taxon>Streptophyta</taxon>
        <taxon>Embryophyta</taxon>
        <taxon>Tracheophyta</taxon>
        <taxon>Spermatophyta</taxon>
        <taxon>Magnoliopsida</taxon>
        <taxon>eudicotyledons</taxon>
        <taxon>Gunneridae</taxon>
        <taxon>Pentapetalae</taxon>
        <taxon>asterids</taxon>
        <taxon>lamiids</taxon>
        <taxon>Gentianales</taxon>
        <taxon>Rubiaceae</taxon>
        <taxon>Ixoroideae</taxon>
        <taxon>Gardenieae complex</taxon>
        <taxon>Bertiereae - Coffeeae clade</taxon>
        <taxon>Coffeeae</taxon>
        <taxon>Coffea</taxon>
    </lineage>
</organism>
<name>A0ABM4VUJ6_COFAR</name>
<evidence type="ECO:0000313" key="2">
    <source>
        <dbReference type="Proteomes" id="UP001652660"/>
    </source>
</evidence>
<proteinExistence type="predicted"/>
<gene>
    <name evidence="3" type="primary">LOC140015186</name>
</gene>
<keyword evidence="2" id="KW-1185">Reference proteome</keyword>
<feature type="coiled-coil region" evidence="1">
    <location>
        <begin position="126"/>
        <end position="156"/>
    </location>
</feature>
<dbReference type="RefSeq" id="XP_071923194.1">
    <property type="nucleotide sequence ID" value="XM_072067093.1"/>
</dbReference>
<sequence length="328" mass="37317">MVRLHNNALESLVADLKGEEDVVHREHGEAEAELSNVFRELASCGVIIGEAELEFQIDWTGYNKPRPFRFLNVWTTKLELLEVIRRAWGQEVSGSPLRILYSKLLAMRRAIQDWNKQCFGNVFDAVREAEATVQRAEEAADQNDSEEGQVELKNAQAELRYALSIEEQFWSQKTRVKWLRIEDRNSRYFHAVMRQRRVQGMIHRIKKSNGIWLDADADIASEVITYFSNLFSGPLDSASDMLHLIPPMISGEDNRLLEAVPSIEEVHQVVRSMDRDSAAGSDGFTGKFYTFAWEVIAQNVHNAVLSFFCGAELPLFITSTSIVLIPNA</sequence>
<protein>
    <submittedName>
        <fullName evidence="3">Uncharacterized protein</fullName>
    </submittedName>
</protein>
<dbReference type="GeneID" id="140015186"/>
<accession>A0ABM4VUJ6</accession>
<reference evidence="3" key="1">
    <citation type="submission" date="2025-08" db="UniProtKB">
        <authorList>
            <consortium name="RefSeq"/>
        </authorList>
    </citation>
    <scope>IDENTIFICATION</scope>
    <source>
        <tissue evidence="3">Leaves</tissue>
    </source>
</reference>